<dbReference type="InterPro" id="IPR012295">
    <property type="entry name" value="TBP_dom_sf"/>
</dbReference>
<evidence type="ECO:0000256" key="1">
    <source>
        <dbReference type="ARBA" id="ARBA00004123"/>
    </source>
</evidence>
<dbReference type="Gene3D" id="3.30.310.10">
    <property type="entry name" value="TATA-Binding Protein"/>
    <property type="match status" value="2"/>
</dbReference>
<dbReference type="InterPro" id="IPR000814">
    <property type="entry name" value="TBP"/>
</dbReference>
<keyword evidence="4" id="KW-0804">Transcription</keyword>
<dbReference type="InterPro" id="IPR030491">
    <property type="entry name" value="TBP_CS"/>
</dbReference>
<dbReference type="Proteomes" id="UP001150238">
    <property type="component" value="Unassembled WGS sequence"/>
</dbReference>
<accession>A0A9W9DD98</accession>
<dbReference type="SUPFAM" id="SSF55945">
    <property type="entry name" value="TATA-box binding protein-like"/>
    <property type="match status" value="2"/>
</dbReference>
<comment type="similarity">
    <text evidence="2">Belongs to the TBP family.</text>
</comment>
<name>A0A9W9DD98_9AGAR</name>
<evidence type="ECO:0000256" key="4">
    <source>
        <dbReference type="ARBA" id="ARBA00023163"/>
    </source>
</evidence>
<dbReference type="GO" id="GO:0005634">
    <property type="term" value="C:nucleus"/>
    <property type="evidence" value="ECO:0007669"/>
    <property type="project" value="UniProtKB-SubCell"/>
</dbReference>
<dbReference type="PRINTS" id="PR00686">
    <property type="entry name" value="TIFACTORIID"/>
</dbReference>
<evidence type="ECO:0000313" key="8">
    <source>
        <dbReference type="Proteomes" id="UP001150238"/>
    </source>
</evidence>
<reference evidence="7" key="1">
    <citation type="submission" date="2022-08" db="EMBL/GenBank/DDBJ databases">
        <authorList>
            <consortium name="DOE Joint Genome Institute"/>
            <person name="Min B."/>
            <person name="Riley R."/>
            <person name="Sierra-Patev S."/>
            <person name="Naranjo-Ortiz M."/>
            <person name="Looney B."/>
            <person name="Konkel Z."/>
            <person name="Slot J.C."/>
            <person name="Sakamoto Y."/>
            <person name="Steenwyk J.L."/>
            <person name="Rokas A."/>
            <person name="Carro J."/>
            <person name="Camarero S."/>
            <person name="Ferreira P."/>
            <person name="Molpeceres G."/>
            <person name="Ruiz-Duenas F.J."/>
            <person name="Serrano A."/>
            <person name="Henrissat B."/>
            <person name="Drula E."/>
            <person name="Hughes K.W."/>
            <person name="Mata J.L."/>
            <person name="Ishikawa N.K."/>
            <person name="Vargas-Isla R."/>
            <person name="Ushijima S."/>
            <person name="Smith C.A."/>
            <person name="Ahrendt S."/>
            <person name="Andreopoulos W."/>
            <person name="He G."/>
            <person name="Labutti K."/>
            <person name="Lipzen A."/>
            <person name="Ng V."/>
            <person name="Sandor L."/>
            <person name="Barry K."/>
            <person name="Martinez A.T."/>
            <person name="Xiao Y."/>
            <person name="Gibbons J.G."/>
            <person name="Terashima K."/>
            <person name="Hibbett D.S."/>
            <person name="Grigoriev I.V."/>
        </authorList>
    </citation>
    <scope>NUCLEOTIDE SEQUENCE</scope>
    <source>
        <strain evidence="7">Sp2 HRB7682 ss15</strain>
    </source>
</reference>
<evidence type="ECO:0000256" key="5">
    <source>
        <dbReference type="ARBA" id="ARBA00023242"/>
    </source>
</evidence>
<dbReference type="GO" id="GO:0005667">
    <property type="term" value="C:transcription regulator complex"/>
    <property type="evidence" value="ECO:0007669"/>
    <property type="project" value="UniProtKB-ARBA"/>
</dbReference>
<dbReference type="PROSITE" id="PS00351">
    <property type="entry name" value="TFIID"/>
    <property type="match status" value="1"/>
</dbReference>
<keyword evidence="5" id="KW-0539">Nucleus</keyword>
<comment type="subcellular location">
    <subcellularLocation>
        <location evidence="1">Nucleus</location>
    </subcellularLocation>
</comment>
<evidence type="ECO:0000256" key="6">
    <source>
        <dbReference type="SAM" id="MobiDB-lite"/>
    </source>
</evidence>
<evidence type="ECO:0000313" key="7">
    <source>
        <dbReference type="EMBL" id="KAJ4463508.1"/>
    </source>
</evidence>
<protein>
    <submittedName>
        <fullName evidence="7">TBP-domain-containing protein</fullName>
    </submittedName>
</protein>
<feature type="compositionally biased region" description="Polar residues" evidence="6">
    <location>
        <begin position="73"/>
        <end position="108"/>
    </location>
</feature>
<dbReference type="AlphaFoldDB" id="A0A9W9DD98"/>
<feature type="region of interest" description="Disordered" evidence="6">
    <location>
        <begin position="53"/>
        <end position="122"/>
    </location>
</feature>
<comment type="caution">
    <text evidence="7">The sequence shown here is derived from an EMBL/GenBank/DDBJ whole genome shotgun (WGS) entry which is preliminary data.</text>
</comment>
<dbReference type="EMBL" id="JANVFS010000071">
    <property type="protein sequence ID" value="KAJ4463508.1"/>
    <property type="molecule type" value="Genomic_DNA"/>
</dbReference>
<evidence type="ECO:0000256" key="3">
    <source>
        <dbReference type="ARBA" id="ARBA00023125"/>
    </source>
</evidence>
<dbReference type="HAMAP" id="MF_00408">
    <property type="entry name" value="TATA_bind_prot_arch"/>
    <property type="match status" value="1"/>
</dbReference>
<keyword evidence="3" id="KW-0238">DNA-binding</keyword>
<organism evidence="7 8">
    <name type="scientific">Lentinula lateritia</name>
    <dbReference type="NCBI Taxonomy" id="40482"/>
    <lineage>
        <taxon>Eukaryota</taxon>
        <taxon>Fungi</taxon>
        <taxon>Dikarya</taxon>
        <taxon>Basidiomycota</taxon>
        <taxon>Agaricomycotina</taxon>
        <taxon>Agaricomycetes</taxon>
        <taxon>Agaricomycetidae</taxon>
        <taxon>Agaricales</taxon>
        <taxon>Marasmiineae</taxon>
        <taxon>Omphalotaceae</taxon>
        <taxon>Lentinula</taxon>
    </lineage>
</organism>
<dbReference type="Pfam" id="PF00352">
    <property type="entry name" value="TBP"/>
    <property type="match status" value="2"/>
</dbReference>
<dbReference type="GO" id="GO:0006367">
    <property type="term" value="P:transcription initiation at RNA polymerase II promoter"/>
    <property type="evidence" value="ECO:0007669"/>
    <property type="project" value="UniProtKB-ARBA"/>
</dbReference>
<dbReference type="FunFam" id="3.30.310.10:FF:000001">
    <property type="entry name" value="TATA-box-binding protein 2"/>
    <property type="match status" value="1"/>
</dbReference>
<dbReference type="GO" id="GO:0003677">
    <property type="term" value="F:DNA binding"/>
    <property type="evidence" value="ECO:0007669"/>
    <property type="project" value="UniProtKB-KW"/>
</dbReference>
<dbReference type="CDD" id="cd04516">
    <property type="entry name" value="TBP_eukaryotes"/>
    <property type="match status" value="1"/>
</dbReference>
<evidence type="ECO:0000256" key="2">
    <source>
        <dbReference type="ARBA" id="ARBA00005560"/>
    </source>
</evidence>
<dbReference type="PANTHER" id="PTHR10126">
    <property type="entry name" value="TATA-BOX BINDING PROTEIN"/>
    <property type="match status" value="1"/>
</dbReference>
<dbReference type="InterPro" id="IPR033710">
    <property type="entry name" value="TBP_eukaryotic"/>
</dbReference>
<proteinExistence type="inferred from homology"/>
<dbReference type="FunFam" id="3.30.310.10:FF:000002">
    <property type="entry name" value="TATA-box-binding protein 2"/>
    <property type="match status" value="1"/>
</dbReference>
<sequence length="316" mass="34549">MSFALPARQVTFGRSNVSAQQQQLYQQQQIQQQVQQQQKQQLQQQQQAQQSGGLALPGGAYLQKPTNAAGPSPLSNSFQPSLQASHPQTNPVLAQSQTPPSTVGSPSNAVAGPSTPSAVPATPAPLTLEQQHITAVEGIVPTLQNIVATVNLDCRLDLKTIALHARNAEYNPKRFAAVIMRIRDPKTTALIFASGKMVVTGAKSEDDSRLASRKYARIVQKLGFDAKFSEFKIQNIVGSCDVKFPIRLEGLAYSHGQFSSYEPELFPGLIYRMIKPKVVLLIFVSGKIVLTGAKVREEIYTAFNTIYTVLCEFRKP</sequence>
<reference evidence="7" key="2">
    <citation type="journal article" date="2023" name="Proc. Natl. Acad. Sci. U.S.A.">
        <title>A global phylogenomic analysis of the shiitake genus Lentinula.</title>
        <authorList>
            <person name="Sierra-Patev S."/>
            <person name="Min B."/>
            <person name="Naranjo-Ortiz M."/>
            <person name="Looney B."/>
            <person name="Konkel Z."/>
            <person name="Slot J.C."/>
            <person name="Sakamoto Y."/>
            <person name="Steenwyk J.L."/>
            <person name="Rokas A."/>
            <person name="Carro J."/>
            <person name="Camarero S."/>
            <person name="Ferreira P."/>
            <person name="Molpeceres G."/>
            <person name="Ruiz-Duenas F.J."/>
            <person name="Serrano A."/>
            <person name="Henrissat B."/>
            <person name="Drula E."/>
            <person name="Hughes K.W."/>
            <person name="Mata J.L."/>
            <person name="Ishikawa N.K."/>
            <person name="Vargas-Isla R."/>
            <person name="Ushijima S."/>
            <person name="Smith C.A."/>
            <person name="Donoghue J."/>
            <person name="Ahrendt S."/>
            <person name="Andreopoulos W."/>
            <person name="He G."/>
            <person name="LaButti K."/>
            <person name="Lipzen A."/>
            <person name="Ng V."/>
            <person name="Riley R."/>
            <person name="Sandor L."/>
            <person name="Barry K."/>
            <person name="Martinez A.T."/>
            <person name="Xiao Y."/>
            <person name="Gibbons J.G."/>
            <person name="Terashima K."/>
            <person name="Grigoriev I.V."/>
            <person name="Hibbett D."/>
        </authorList>
    </citation>
    <scope>NUCLEOTIDE SEQUENCE</scope>
    <source>
        <strain evidence="7">Sp2 HRB7682 ss15</strain>
    </source>
</reference>
<gene>
    <name evidence="7" type="ORF">C8J55DRAFT_531726</name>
</gene>
<feature type="compositionally biased region" description="Low complexity" evidence="6">
    <location>
        <begin position="109"/>
        <end position="122"/>
    </location>
</feature>